<gene>
    <name evidence="2" type="ORF">GCM10009789_14830</name>
</gene>
<protein>
    <recommendedName>
        <fullName evidence="1">DUF397 domain-containing protein</fullName>
    </recommendedName>
</protein>
<evidence type="ECO:0000313" key="3">
    <source>
        <dbReference type="Proteomes" id="UP001500393"/>
    </source>
</evidence>
<comment type="caution">
    <text evidence="2">The sequence shown here is derived from an EMBL/GenBank/DDBJ whole genome shotgun (WGS) entry which is preliminary data.</text>
</comment>
<dbReference type="InterPro" id="IPR007278">
    <property type="entry name" value="DUF397"/>
</dbReference>
<sequence>MTTLRNEPDTRAANVYDANASPNARAYAKDVRKVQLMTAVYNGMPGDAMSELTWRKSQRSGPNGNCVEVAKLPGGGVAMRNSRHTDGPALVFTKAEIEAFLGGVHDGEFDDLA</sequence>
<accession>A0ABP4NJC5</accession>
<evidence type="ECO:0000259" key="1">
    <source>
        <dbReference type="Pfam" id="PF04149"/>
    </source>
</evidence>
<dbReference type="Proteomes" id="UP001500393">
    <property type="component" value="Unassembled WGS sequence"/>
</dbReference>
<reference evidence="3" key="1">
    <citation type="journal article" date="2019" name="Int. J. Syst. Evol. Microbiol.">
        <title>The Global Catalogue of Microorganisms (GCM) 10K type strain sequencing project: providing services to taxonomists for standard genome sequencing and annotation.</title>
        <authorList>
            <consortium name="The Broad Institute Genomics Platform"/>
            <consortium name="The Broad Institute Genome Sequencing Center for Infectious Disease"/>
            <person name="Wu L."/>
            <person name="Ma J."/>
        </authorList>
    </citation>
    <scope>NUCLEOTIDE SEQUENCE [LARGE SCALE GENOMIC DNA]</scope>
    <source>
        <strain evidence="3">JCM 14969</strain>
    </source>
</reference>
<name>A0ABP4NJC5_9ACTN</name>
<feature type="domain" description="DUF397" evidence="1">
    <location>
        <begin position="52"/>
        <end position="104"/>
    </location>
</feature>
<keyword evidence="3" id="KW-1185">Reference proteome</keyword>
<dbReference type="Pfam" id="PF04149">
    <property type="entry name" value="DUF397"/>
    <property type="match status" value="1"/>
</dbReference>
<organism evidence="2 3">
    <name type="scientific">Kribbella sancticallisti</name>
    <dbReference type="NCBI Taxonomy" id="460087"/>
    <lineage>
        <taxon>Bacteria</taxon>
        <taxon>Bacillati</taxon>
        <taxon>Actinomycetota</taxon>
        <taxon>Actinomycetes</taxon>
        <taxon>Propionibacteriales</taxon>
        <taxon>Kribbellaceae</taxon>
        <taxon>Kribbella</taxon>
    </lineage>
</organism>
<dbReference type="EMBL" id="BAAAOS010000014">
    <property type="protein sequence ID" value="GAA1562792.1"/>
    <property type="molecule type" value="Genomic_DNA"/>
</dbReference>
<evidence type="ECO:0000313" key="2">
    <source>
        <dbReference type="EMBL" id="GAA1562792.1"/>
    </source>
</evidence>
<proteinExistence type="predicted"/>